<gene>
    <name evidence="9" type="primary">LOC113394016</name>
</gene>
<dbReference type="RefSeq" id="XP_026486975.2">
    <property type="nucleotide sequence ID" value="XM_026631190.2"/>
</dbReference>
<name>A0A8B8HQT4_VANTA</name>
<dbReference type="PROSITE" id="PS51162">
    <property type="entry name" value="THYROGLOBULIN_1_2"/>
    <property type="match status" value="2"/>
</dbReference>
<accession>A0A8B8HQT4</accession>
<comment type="caution">
    <text evidence="5">Lacks conserved residue(s) required for the propagation of feature annotation.</text>
</comment>
<dbReference type="OMA" id="QCESAAY"/>
<dbReference type="PANTHER" id="PTHR12352:SF3">
    <property type="entry name" value="NIDOGEN-2"/>
    <property type="match status" value="1"/>
</dbReference>
<evidence type="ECO:0000313" key="8">
    <source>
        <dbReference type="Proteomes" id="UP001652626"/>
    </source>
</evidence>
<reference evidence="9" key="1">
    <citation type="submission" date="2025-08" db="UniProtKB">
        <authorList>
            <consortium name="RefSeq"/>
        </authorList>
    </citation>
    <scope>IDENTIFICATION</scope>
    <source>
        <tissue evidence="9">Whole body</tissue>
    </source>
</reference>
<keyword evidence="8" id="KW-1185">Reference proteome</keyword>
<protein>
    <submittedName>
        <fullName evidence="9">Uncharacterized protein LOC113394016</fullName>
    </submittedName>
</protein>
<feature type="disulfide bond" evidence="5">
    <location>
        <begin position="139"/>
        <end position="158"/>
    </location>
</feature>
<feature type="chain" id="PRO_5045745247" evidence="6">
    <location>
        <begin position="30"/>
        <end position="355"/>
    </location>
</feature>
<keyword evidence="6" id="KW-0732">Signal</keyword>
<dbReference type="SUPFAM" id="SSF57610">
    <property type="entry name" value="Thyroglobulin type-1 domain"/>
    <property type="match status" value="4"/>
</dbReference>
<dbReference type="Proteomes" id="UP001652626">
    <property type="component" value="Chromosome 16"/>
</dbReference>
<evidence type="ECO:0000256" key="6">
    <source>
        <dbReference type="SAM" id="SignalP"/>
    </source>
</evidence>
<evidence type="ECO:0000313" key="9">
    <source>
        <dbReference type="RefSeq" id="XP_026486975.2"/>
    </source>
</evidence>
<feature type="signal peptide" evidence="6">
    <location>
        <begin position="1"/>
        <end position="29"/>
    </location>
</feature>
<feature type="domain" description="Thyroglobulin type-1" evidence="7">
    <location>
        <begin position="139"/>
        <end position="199"/>
    </location>
</feature>
<keyword evidence="3" id="KW-0677">Repeat</keyword>
<dbReference type="AlphaFoldDB" id="A0A8B8HQT4"/>
<comment type="subcellular location">
    <subcellularLocation>
        <location evidence="1">Secreted</location>
    </subcellularLocation>
</comment>
<evidence type="ECO:0000256" key="1">
    <source>
        <dbReference type="ARBA" id="ARBA00004613"/>
    </source>
</evidence>
<evidence type="ECO:0000259" key="7">
    <source>
        <dbReference type="PROSITE" id="PS51162"/>
    </source>
</evidence>
<dbReference type="GeneID" id="113394016"/>
<dbReference type="InterPro" id="IPR051950">
    <property type="entry name" value="Dev_reg/Prot_inhib"/>
</dbReference>
<sequence>MHAFNCFSMTIYHITLFLILISVVYQTVASQCEVAQVCLTDLTQTECGAGLVLTQNFNIFGCCPGCKLITDGGNNNNGTDVTPAEACRPPSTCLPDGRYAPVQCKGDLFVGRCFCSDDEGNRIFGQMWRRDADEMTCACSRRRQELEKSRNKMSTLHCTSTGDYEPLQCDEGMCWCASPNSGQPTVAPVPEADMAMLPCYSATVVGENYLRRCESIVYSLATIKREQEEHGTFFLGNSITSCDYDGSYGPYQIQNGIAYCTGRDGKILGSWQVVVNKMRGMNCNCARDTNIYFPEKGMTVSEVCEPNGNYRPSQFAGDVPYCVDSDGYHIEREDWPDECVRNADEIKSNIIQDKF</sequence>
<dbReference type="GO" id="GO:0007160">
    <property type="term" value="P:cell-matrix adhesion"/>
    <property type="evidence" value="ECO:0007669"/>
    <property type="project" value="TreeGrafter"/>
</dbReference>
<dbReference type="GO" id="GO:0005604">
    <property type="term" value="C:basement membrane"/>
    <property type="evidence" value="ECO:0007669"/>
    <property type="project" value="TreeGrafter"/>
</dbReference>
<evidence type="ECO:0000256" key="4">
    <source>
        <dbReference type="ARBA" id="ARBA00023157"/>
    </source>
</evidence>
<proteinExistence type="predicted"/>
<dbReference type="PANTHER" id="PTHR12352">
    <property type="entry name" value="SECRETED MODULAR CALCIUM-BINDING PROTEIN"/>
    <property type="match status" value="1"/>
</dbReference>
<evidence type="ECO:0000256" key="2">
    <source>
        <dbReference type="ARBA" id="ARBA00022525"/>
    </source>
</evidence>
<dbReference type="GO" id="GO:0005615">
    <property type="term" value="C:extracellular space"/>
    <property type="evidence" value="ECO:0007669"/>
    <property type="project" value="TreeGrafter"/>
</dbReference>
<dbReference type="Gene3D" id="4.10.800.10">
    <property type="entry name" value="Thyroglobulin type-1"/>
    <property type="match status" value="2"/>
</dbReference>
<evidence type="ECO:0000256" key="3">
    <source>
        <dbReference type="ARBA" id="ARBA00022737"/>
    </source>
</evidence>
<evidence type="ECO:0000256" key="5">
    <source>
        <dbReference type="PROSITE-ProRule" id="PRU00500"/>
    </source>
</evidence>
<keyword evidence="4 5" id="KW-1015">Disulfide bond</keyword>
<dbReference type="Pfam" id="PF00086">
    <property type="entry name" value="Thyroglobulin_1"/>
    <property type="match status" value="2"/>
</dbReference>
<keyword evidence="2" id="KW-0964">Secreted</keyword>
<feature type="domain" description="Thyroglobulin type-1" evidence="7">
    <location>
        <begin position="84"/>
        <end position="137"/>
    </location>
</feature>
<dbReference type="InterPro" id="IPR000716">
    <property type="entry name" value="Thyroglobulin_1"/>
</dbReference>
<dbReference type="InterPro" id="IPR036857">
    <property type="entry name" value="Thyroglobulin_1_sf"/>
</dbReference>
<organism evidence="8 9">
    <name type="scientific">Vanessa tameamea</name>
    <name type="common">Kamehameha butterfly</name>
    <dbReference type="NCBI Taxonomy" id="334116"/>
    <lineage>
        <taxon>Eukaryota</taxon>
        <taxon>Metazoa</taxon>
        <taxon>Ecdysozoa</taxon>
        <taxon>Arthropoda</taxon>
        <taxon>Hexapoda</taxon>
        <taxon>Insecta</taxon>
        <taxon>Pterygota</taxon>
        <taxon>Neoptera</taxon>
        <taxon>Endopterygota</taxon>
        <taxon>Lepidoptera</taxon>
        <taxon>Glossata</taxon>
        <taxon>Ditrysia</taxon>
        <taxon>Papilionoidea</taxon>
        <taxon>Nymphalidae</taxon>
        <taxon>Nymphalinae</taxon>
        <taxon>Vanessa</taxon>
    </lineage>
</organism>